<reference evidence="2 3" key="1">
    <citation type="submission" date="2016-10" db="EMBL/GenBank/DDBJ databases">
        <authorList>
            <person name="de Groot N.N."/>
        </authorList>
    </citation>
    <scope>NUCLEOTIDE SEQUENCE [LARGE SCALE GENOMIC DNA]</scope>
    <source>
        <strain evidence="2 3">AR40</strain>
    </source>
</reference>
<dbReference type="AlphaFoldDB" id="A0A1H9KS69"/>
<feature type="transmembrane region" description="Helical" evidence="1">
    <location>
        <begin position="177"/>
        <end position="195"/>
    </location>
</feature>
<evidence type="ECO:0000256" key="1">
    <source>
        <dbReference type="SAM" id="Phobius"/>
    </source>
</evidence>
<gene>
    <name evidence="2" type="ORF">SAMN04487884_101150</name>
</gene>
<sequence>MSKNIRKMMQGAAPKPDAAAKDVFIREYRKKSECVELGLFDLLQSQIAYIRMPVWIFSIAALIVAIFGTYQNRETVFYVAAIMPFVSAIAVFDSMRSRMYGMDELEGATRISGRGILFARLICIGTVHLALLLALSVVVGRGSGYGYAMTGAIITIPYLISSTACMILERTEVGRRNAFGCVLVSAVTAFIIFAIKDEKALFARNYRWIWFVLFTFLAALECIEIRKTFHLEEYEWN</sequence>
<feature type="transmembrane region" description="Helical" evidence="1">
    <location>
        <begin position="207"/>
        <end position="223"/>
    </location>
</feature>
<feature type="transmembrane region" description="Helical" evidence="1">
    <location>
        <begin position="52"/>
        <end position="70"/>
    </location>
</feature>
<dbReference type="OrthoDB" id="9793294at2"/>
<name>A0A1H9KS69_BUTFI</name>
<keyword evidence="1" id="KW-1133">Transmembrane helix</keyword>
<evidence type="ECO:0008006" key="4">
    <source>
        <dbReference type="Google" id="ProtNLM"/>
    </source>
</evidence>
<keyword evidence="1" id="KW-0472">Membrane</keyword>
<accession>A0A1H9KS69</accession>
<evidence type="ECO:0000313" key="2">
    <source>
        <dbReference type="EMBL" id="SER01879.1"/>
    </source>
</evidence>
<feature type="transmembrane region" description="Helical" evidence="1">
    <location>
        <begin position="116"/>
        <end position="139"/>
    </location>
</feature>
<protein>
    <recommendedName>
        <fullName evidence="4">ABC-2 family transporter protein</fullName>
    </recommendedName>
</protein>
<dbReference type="EMBL" id="FOGJ01000001">
    <property type="protein sequence ID" value="SER01879.1"/>
    <property type="molecule type" value="Genomic_DNA"/>
</dbReference>
<proteinExistence type="predicted"/>
<feature type="transmembrane region" description="Helical" evidence="1">
    <location>
        <begin position="145"/>
        <end position="168"/>
    </location>
</feature>
<dbReference type="Proteomes" id="UP000182584">
    <property type="component" value="Unassembled WGS sequence"/>
</dbReference>
<dbReference type="RefSeq" id="WP_074753765.1">
    <property type="nucleotide sequence ID" value="NZ_FOGJ01000001.1"/>
</dbReference>
<evidence type="ECO:0000313" key="3">
    <source>
        <dbReference type="Proteomes" id="UP000182584"/>
    </source>
</evidence>
<organism evidence="2 3">
    <name type="scientific">Butyrivibrio fibrisolvens</name>
    <dbReference type="NCBI Taxonomy" id="831"/>
    <lineage>
        <taxon>Bacteria</taxon>
        <taxon>Bacillati</taxon>
        <taxon>Bacillota</taxon>
        <taxon>Clostridia</taxon>
        <taxon>Lachnospirales</taxon>
        <taxon>Lachnospiraceae</taxon>
        <taxon>Butyrivibrio</taxon>
    </lineage>
</organism>
<dbReference type="eggNOG" id="ENOG503361N">
    <property type="taxonomic scope" value="Bacteria"/>
</dbReference>
<feature type="transmembrane region" description="Helical" evidence="1">
    <location>
        <begin position="76"/>
        <end position="95"/>
    </location>
</feature>
<keyword evidence="1" id="KW-0812">Transmembrane</keyword>